<keyword evidence="5 8" id="KW-0863">Zinc-finger</keyword>
<evidence type="ECO:0000256" key="5">
    <source>
        <dbReference type="ARBA" id="ARBA00022771"/>
    </source>
</evidence>
<evidence type="ECO:0000256" key="6">
    <source>
        <dbReference type="ARBA" id="ARBA00022786"/>
    </source>
</evidence>
<evidence type="ECO:0000256" key="1">
    <source>
        <dbReference type="ARBA" id="ARBA00004496"/>
    </source>
</evidence>
<evidence type="ECO:0000256" key="2">
    <source>
        <dbReference type="ARBA" id="ARBA00004906"/>
    </source>
</evidence>
<keyword evidence="4" id="KW-0479">Metal-binding</keyword>
<evidence type="ECO:0000256" key="8">
    <source>
        <dbReference type="PROSITE-ProRule" id="PRU00175"/>
    </source>
</evidence>
<accession>A0A5K0U8R9</accession>
<feature type="domain" description="RING-type" evidence="10">
    <location>
        <begin position="53"/>
        <end position="107"/>
    </location>
</feature>
<comment type="caution">
    <text evidence="11">The sequence shown here is derived from an EMBL/GenBank/DDBJ whole genome shotgun (WGS) entry which is preliminary data.</text>
</comment>
<dbReference type="EMBL" id="UPSH01000001">
    <property type="protein sequence ID" value="VBB17802.1"/>
    <property type="molecule type" value="Genomic_DNA"/>
</dbReference>
<dbReference type="InterPro" id="IPR001841">
    <property type="entry name" value="Znf_RING"/>
</dbReference>
<feature type="compositionally biased region" description="Basic and acidic residues" evidence="9">
    <location>
        <begin position="9"/>
        <end position="19"/>
    </location>
</feature>
<evidence type="ECO:0000313" key="12">
    <source>
        <dbReference type="Proteomes" id="UP000594342"/>
    </source>
</evidence>
<feature type="region of interest" description="Disordered" evidence="9">
    <location>
        <begin position="1"/>
        <end position="29"/>
    </location>
</feature>
<comment type="subcellular location">
    <subcellularLocation>
        <location evidence="1">Cytoplasm</location>
    </subcellularLocation>
</comment>
<comment type="pathway">
    <text evidence="2">Protein modification; protein ubiquitination.</text>
</comment>
<organism evidence="11 12">
    <name type="scientific">Yasminevirus sp. GU-2018</name>
    <dbReference type="NCBI Taxonomy" id="2420051"/>
    <lineage>
        <taxon>Viruses</taxon>
        <taxon>Varidnaviria</taxon>
        <taxon>Bamfordvirae</taxon>
        <taxon>Nucleocytoviricota</taxon>
        <taxon>Megaviricetes</taxon>
        <taxon>Imitervirales</taxon>
        <taxon>Mimiviridae</taxon>
        <taxon>Klosneuvirinae</taxon>
        <taxon>Yasminevirus</taxon>
        <taxon>Yasminevirus saudimassiliense</taxon>
    </lineage>
</organism>
<proteinExistence type="predicted"/>
<dbReference type="SMART" id="SM00184">
    <property type="entry name" value="RING"/>
    <property type="match status" value="1"/>
</dbReference>
<dbReference type="Gene3D" id="3.30.40.10">
    <property type="entry name" value="Zinc/RING finger domain, C3HC4 (zinc finger)"/>
    <property type="match status" value="1"/>
</dbReference>
<keyword evidence="6" id="KW-0833">Ubl conjugation pathway</keyword>
<keyword evidence="3" id="KW-0963">Cytoplasm</keyword>
<gene>
    <name evidence="11" type="ORF">YASMINEVIRUS_265</name>
</gene>
<dbReference type="GO" id="GO:0008270">
    <property type="term" value="F:zinc ion binding"/>
    <property type="evidence" value="ECO:0007669"/>
    <property type="project" value="UniProtKB-KW"/>
</dbReference>
<dbReference type="PANTHER" id="PTHR11210">
    <property type="entry name" value="RING BOX"/>
    <property type="match status" value="1"/>
</dbReference>
<keyword evidence="12" id="KW-1185">Reference proteome</keyword>
<evidence type="ECO:0000256" key="9">
    <source>
        <dbReference type="SAM" id="MobiDB-lite"/>
    </source>
</evidence>
<dbReference type="InterPro" id="IPR024766">
    <property type="entry name" value="Znf_RING_H2"/>
</dbReference>
<name>A0A5K0U8R9_9VIRU</name>
<reference evidence="11 12" key="1">
    <citation type="submission" date="2018-10" db="EMBL/GenBank/DDBJ databases">
        <authorList>
            <consortium name="IHU Genomes"/>
        </authorList>
    </citation>
    <scope>NUCLEOTIDE SEQUENCE [LARGE SCALE GENOMIC DNA]</scope>
    <source>
        <strain evidence="11 12">A1</strain>
    </source>
</reference>
<dbReference type="InterPro" id="IPR013083">
    <property type="entry name" value="Znf_RING/FYVE/PHD"/>
</dbReference>
<protein>
    <recommendedName>
        <fullName evidence="10">RING-type domain-containing protein</fullName>
    </recommendedName>
</protein>
<dbReference type="SUPFAM" id="SSF57850">
    <property type="entry name" value="RING/U-box"/>
    <property type="match status" value="1"/>
</dbReference>
<evidence type="ECO:0000256" key="7">
    <source>
        <dbReference type="ARBA" id="ARBA00022833"/>
    </source>
</evidence>
<dbReference type="Proteomes" id="UP000594342">
    <property type="component" value="Unassembled WGS sequence"/>
</dbReference>
<evidence type="ECO:0000256" key="3">
    <source>
        <dbReference type="ARBA" id="ARBA00022490"/>
    </source>
</evidence>
<dbReference type="InterPro" id="IPR051031">
    <property type="entry name" value="RING-box_E3_Ubiquitin_Ligase"/>
</dbReference>
<keyword evidence="7" id="KW-0862">Zinc</keyword>
<evidence type="ECO:0000259" key="10">
    <source>
        <dbReference type="PROSITE" id="PS50089"/>
    </source>
</evidence>
<evidence type="ECO:0000313" key="11">
    <source>
        <dbReference type="EMBL" id="VBB17802.1"/>
    </source>
</evidence>
<evidence type="ECO:0000256" key="4">
    <source>
        <dbReference type="ARBA" id="ARBA00022723"/>
    </source>
</evidence>
<dbReference type="CDD" id="cd16448">
    <property type="entry name" value="RING-H2"/>
    <property type="match status" value="1"/>
</dbReference>
<dbReference type="Pfam" id="PF12678">
    <property type="entry name" value="zf-rbx1"/>
    <property type="match status" value="1"/>
</dbReference>
<dbReference type="PROSITE" id="PS50089">
    <property type="entry name" value="ZF_RING_2"/>
    <property type="match status" value="1"/>
</dbReference>
<sequence>MSAKKDRHTTKESPSKEASVEAEQPQKQQVKITLAGLPRVVATWEYTAENDECSLCHRDLMSPVAVVDHGKTTYVNGVVIGTCQHGFHDPCITSWIKNGNMSCPKCKTPWKTSKNVGSSVYVYKSTA</sequence>